<dbReference type="SUPFAM" id="SSF52172">
    <property type="entry name" value="CheY-like"/>
    <property type="match status" value="1"/>
</dbReference>
<accession>A0A1H4F5Z0</accession>
<dbReference type="PROSITE" id="PS50110">
    <property type="entry name" value="RESPONSE_REGULATORY"/>
    <property type="match status" value="1"/>
</dbReference>
<dbReference type="InterPro" id="IPR011006">
    <property type="entry name" value="CheY-like_superfamily"/>
</dbReference>
<dbReference type="RefSeq" id="WP_010265818.1">
    <property type="nucleotide sequence ID" value="NZ_CAEG01000017.1"/>
</dbReference>
<name>A0A1H4F5Z0_9BACT</name>
<evidence type="ECO:0000256" key="1">
    <source>
        <dbReference type="PROSITE-ProRule" id="PRU00169"/>
    </source>
</evidence>
<protein>
    <recommendedName>
        <fullName evidence="2">Response regulatory domain-containing protein</fullName>
    </recommendedName>
</protein>
<gene>
    <name evidence="3" type="ORF">SAMN05444145_10974</name>
</gene>
<evidence type="ECO:0000313" key="4">
    <source>
        <dbReference type="Proteomes" id="UP000183253"/>
    </source>
</evidence>
<dbReference type="Proteomes" id="UP000183253">
    <property type="component" value="Unassembled WGS sequence"/>
</dbReference>
<dbReference type="AlphaFoldDB" id="A0A1H4F5Z0"/>
<dbReference type="GO" id="GO:0000160">
    <property type="term" value="P:phosphorelay signal transduction system"/>
    <property type="evidence" value="ECO:0007669"/>
    <property type="project" value="InterPro"/>
</dbReference>
<dbReference type="InterPro" id="IPR001789">
    <property type="entry name" value="Sig_transdc_resp-reg_receiver"/>
</dbReference>
<evidence type="ECO:0000313" key="3">
    <source>
        <dbReference type="EMBL" id="SEA92703.1"/>
    </source>
</evidence>
<keyword evidence="4" id="KW-1185">Reference proteome</keyword>
<dbReference type="STRING" id="1033731.SAMN05444145_10974"/>
<proteinExistence type="predicted"/>
<comment type="caution">
    <text evidence="1">Lacks conserved residue(s) required for the propagation of feature annotation.</text>
</comment>
<evidence type="ECO:0000259" key="2">
    <source>
        <dbReference type="PROSITE" id="PS50110"/>
    </source>
</evidence>
<sequence>MHRILIVSEEEFLCDVIRLSLAGMRADVRCAPGVAAMERLSRRMLFDLVIVVGTSLFFSGRDVVRILRPPGLRKPLVYVVAWQQAEQSVLSLLECGVDQYLTFPVSLQRLRMKVANDLNRQL</sequence>
<dbReference type="EMBL" id="FNRI01000009">
    <property type="protein sequence ID" value="SEA92703.1"/>
    <property type="molecule type" value="Genomic_DNA"/>
</dbReference>
<organism evidence="3 4">
    <name type="scientific">Alistipes timonensis JC136</name>
    <dbReference type="NCBI Taxonomy" id="1033731"/>
    <lineage>
        <taxon>Bacteria</taxon>
        <taxon>Pseudomonadati</taxon>
        <taxon>Bacteroidota</taxon>
        <taxon>Bacteroidia</taxon>
        <taxon>Bacteroidales</taxon>
        <taxon>Rikenellaceae</taxon>
        <taxon>Alistipes</taxon>
    </lineage>
</organism>
<feature type="domain" description="Response regulatory" evidence="2">
    <location>
        <begin position="3"/>
        <end position="118"/>
    </location>
</feature>
<dbReference type="SMART" id="SM00448">
    <property type="entry name" value="REC"/>
    <property type="match status" value="1"/>
</dbReference>
<reference evidence="3 4" key="1">
    <citation type="submission" date="2016-10" db="EMBL/GenBank/DDBJ databases">
        <authorList>
            <person name="de Groot N.N."/>
        </authorList>
    </citation>
    <scope>NUCLEOTIDE SEQUENCE [LARGE SCALE GENOMIC DNA]</scope>
    <source>
        <strain evidence="3 4">DSM 25383</strain>
    </source>
</reference>
<dbReference type="Gene3D" id="3.40.50.2300">
    <property type="match status" value="1"/>
</dbReference>